<dbReference type="EMBL" id="FNDZ01000006">
    <property type="protein sequence ID" value="SDJ02865.1"/>
    <property type="molecule type" value="Genomic_DNA"/>
</dbReference>
<feature type="domain" description="Response regulatory" evidence="12">
    <location>
        <begin position="3"/>
        <end position="120"/>
    </location>
</feature>
<comment type="subcellular location">
    <subcellularLocation>
        <location evidence="1">Cytoplasm</location>
    </subcellularLocation>
</comment>
<dbReference type="CDD" id="cd17536">
    <property type="entry name" value="REC_YesN-like"/>
    <property type="match status" value="1"/>
</dbReference>
<reference evidence="13 14" key="1">
    <citation type="submission" date="2016-10" db="EMBL/GenBank/DDBJ databases">
        <authorList>
            <person name="de Groot N.N."/>
        </authorList>
    </citation>
    <scope>NUCLEOTIDE SEQUENCE [LARGE SCALE GENOMIC DNA]</scope>
    <source>
        <strain evidence="13 14">CGMCC 1.5058</strain>
    </source>
</reference>
<dbReference type="GO" id="GO:0000160">
    <property type="term" value="P:phosphorelay signal transduction system"/>
    <property type="evidence" value="ECO:0007669"/>
    <property type="project" value="UniProtKB-KW"/>
</dbReference>
<dbReference type="AlphaFoldDB" id="A0A1G8QEK7"/>
<dbReference type="InterPro" id="IPR018060">
    <property type="entry name" value="HTH_AraC"/>
</dbReference>
<evidence type="ECO:0000256" key="3">
    <source>
        <dbReference type="ARBA" id="ARBA00022490"/>
    </source>
</evidence>
<dbReference type="InterPro" id="IPR001789">
    <property type="entry name" value="Sig_transdc_resp-reg_receiver"/>
</dbReference>
<protein>
    <recommendedName>
        <fullName evidence="2">Stage 0 sporulation protein A homolog</fullName>
    </recommendedName>
</protein>
<evidence type="ECO:0000256" key="5">
    <source>
        <dbReference type="ARBA" id="ARBA00023012"/>
    </source>
</evidence>
<keyword evidence="3" id="KW-0963">Cytoplasm</keyword>
<dbReference type="Pfam" id="PF00072">
    <property type="entry name" value="Response_reg"/>
    <property type="match status" value="1"/>
</dbReference>
<dbReference type="PROSITE" id="PS01124">
    <property type="entry name" value="HTH_ARAC_FAMILY_2"/>
    <property type="match status" value="1"/>
</dbReference>
<dbReference type="GO" id="GO:0003700">
    <property type="term" value="F:DNA-binding transcription factor activity"/>
    <property type="evidence" value="ECO:0007669"/>
    <property type="project" value="InterPro"/>
</dbReference>
<dbReference type="InterPro" id="IPR009057">
    <property type="entry name" value="Homeodomain-like_sf"/>
</dbReference>
<evidence type="ECO:0000256" key="7">
    <source>
        <dbReference type="ARBA" id="ARBA00023125"/>
    </source>
</evidence>
<evidence type="ECO:0000259" key="12">
    <source>
        <dbReference type="PROSITE" id="PS50110"/>
    </source>
</evidence>
<dbReference type="PANTHER" id="PTHR42713:SF3">
    <property type="entry name" value="TRANSCRIPTIONAL REGULATORY PROTEIN HPTR"/>
    <property type="match status" value="1"/>
</dbReference>
<dbReference type="PROSITE" id="PS50110">
    <property type="entry name" value="RESPONSE_REGULATORY"/>
    <property type="match status" value="1"/>
</dbReference>
<dbReference type="Pfam" id="PF12833">
    <property type="entry name" value="HTH_18"/>
    <property type="match status" value="1"/>
</dbReference>
<dbReference type="InterPro" id="IPR011006">
    <property type="entry name" value="CheY-like_superfamily"/>
</dbReference>
<organism evidence="13 14">
    <name type="scientific">Proteiniclasticum ruminis</name>
    <dbReference type="NCBI Taxonomy" id="398199"/>
    <lineage>
        <taxon>Bacteria</taxon>
        <taxon>Bacillati</taxon>
        <taxon>Bacillota</taxon>
        <taxon>Clostridia</taxon>
        <taxon>Eubacteriales</taxon>
        <taxon>Clostridiaceae</taxon>
        <taxon>Proteiniclasticum</taxon>
    </lineage>
</organism>
<dbReference type="SUPFAM" id="SSF46689">
    <property type="entry name" value="Homeodomain-like"/>
    <property type="match status" value="1"/>
</dbReference>
<evidence type="ECO:0000256" key="10">
    <source>
        <dbReference type="PROSITE-ProRule" id="PRU00169"/>
    </source>
</evidence>
<dbReference type="SMART" id="SM00342">
    <property type="entry name" value="HTH_ARAC"/>
    <property type="match status" value="1"/>
</dbReference>
<feature type="domain" description="HTH araC/xylS-type" evidence="11">
    <location>
        <begin position="421"/>
        <end position="520"/>
    </location>
</feature>
<evidence type="ECO:0000256" key="4">
    <source>
        <dbReference type="ARBA" id="ARBA00022553"/>
    </source>
</evidence>
<name>A0A1G8QEK7_9CLOT</name>
<dbReference type="Pfam" id="PF17853">
    <property type="entry name" value="GGDEF_2"/>
    <property type="match status" value="1"/>
</dbReference>
<sequence>MIRVLIVDDEKLERVLIRKGFSWEDHGFHIIGEASSGEEALNIIRLEKPDVILTDISMAGMDGLTLSEKIRKIHPQAKIVIITGYREFEYARKAVQLGVEDFLLKPVSMEDLSKVSTKIKADILEEIEKERSIERLKESTLAEQAIILESLLQRVVEDESLQGAAKEKLRASGLYHLTEAHTVWNMRIREQNGATDESRIHTVRELLGNCVDEFMVFQHSSQNLVVIHKSISMEDSLEKARNIHESLNLRMKLYATIGISRVHHGVDELSPAFREAQKALSASVLLGRNRVITFPEYESILLRNEEKREMDWDDFTFSVENHLEEKVMKYIDQYIDFITSSNITDIEYYRMMTMDLISKASSPLYAIGLDLEALYGEDEFYKNIRSIHTVGEMNDFLKESISKIMALHKGRKSKRGRKVVQDALDCISEDLYSPELSLGFVAQKIFANESYLSRVFKKEVGQSFIEYVLKKRIEESIRLLNTTDDKVYEIAEKVGFKDSHYFSLCFKKVTGVTVKEYRRGREDV</sequence>
<evidence type="ECO:0000313" key="13">
    <source>
        <dbReference type="EMBL" id="SDJ02865.1"/>
    </source>
</evidence>
<dbReference type="SMART" id="SM00448">
    <property type="entry name" value="REC"/>
    <property type="match status" value="1"/>
</dbReference>
<dbReference type="GO" id="GO:0043565">
    <property type="term" value="F:sequence-specific DNA binding"/>
    <property type="evidence" value="ECO:0007669"/>
    <property type="project" value="InterPro"/>
</dbReference>
<dbReference type="Gene3D" id="3.40.50.2300">
    <property type="match status" value="1"/>
</dbReference>
<evidence type="ECO:0000256" key="6">
    <source>
        <dbReference type="ARBA" id="ARBA00023015"/>
    </source>
</evidence>
<dbReference type="SUPFAM" id="SSF52172">
    <property type="entry name" value="CheY-like"/>
    <property type="match status" value="1"/>
</dbReference>
<dbReference type="Gene3D" id="1.10.10.60">
    <property type="entry name" value="Homeodomain-like"/>
    <property type="match status" value="2"/>
</dbReference>
<evidence type="ECO:0000313" key="14">
    <source>
        <dbReference type="Proteomes" id="UP000183255"/>
    </source>
</evidence>
<gene>
    <name evidence="13" type="ORF">SAMN05421804_106115</name>
</gene>
<evidence type="ECO:0000256" key="9">
    <source>
        <dbReference type="ARBA" id="ARBA00024867"/>
    </source>
</evidence>
<dbReference type="GO" id="GO:0005737">
    <property type="term" value="C:cytoplasm"/>
    <property type="evidence" value="ECO:0007669"/>
    <property type="project" value="UniProtKB-SubCell"/>
</dbReference>
<evidence type="ECO:0000256" key="1">
    <source>
        <dbReference type="ARBA" id="ARBA00004496"/>
    </source>
</evidence>
<evidence type="ECO:0000256" key="8">
    <source>
        <dbReference type="ARBA" id="ARBA00023163"/>
    </source>
</evidence>
<keyword evidence="8" id="KW-0804">Transcription</keyword>
<keyword evidence="4 10" id="KW-0597">Phosphoprotein</keyword>
<dbReference type="InterPro" id="IPR041522">
    <property type="entry name" value="CdaR_GGDEF"/>
</dbReference>
<dbReference type="PANTHER" id="PTHR42713">
    <property type="entry name" value="HISTIDINE KINASE-RELATED"/>
    <property type="match status" value="1"/>
</dbReference>
<keyword evidence="6" id="KW-0805">Transcription regulation</keyword>
<dbReference type="RefSeq" id="WP_031576727.1">
    <property type="nucleotide sequence ID" value="NZ_FNDZ01000006.1"/>
</dbReference>
<keyword evidence="7" id="KW-0238">DNA-binding</keyword>
<evidence type="ECO:0000259" key="11">
    <source>
        <dbReference type="PROSITE" id="PS01124"/>
    </source>
</evidence>
<dbReference type="InterPro" id="IPR051552">
    <property type="entry name" value="HptR"/>
</dbReference>
<keyword evidence="5" id="KW-0902">Two-component regulatory system</keyword>
<feature type="modified residue" description="4-aspartylphosphate" evidence="10">
    <location>
        <position position="55"/>
    </location>
</feature>
<comment type="function">
    <text evidence="9">May play the central regulatory role in sporulation. It may be an element of the effector pathway responsible for the activation of sporulation genes in response to nutritional stress. Spo0A may act in concert with spo0H (a sigma factor) to control the expression of some genes that are critical to the sporulation process.</text>
</comment>
<proteinExistence type="predicted"/>
<accession>A0A1G8QEK7</accession>
<dbReference type="Proteomes" id="UP000183255">
    <property type="component" value="Unassembled WGS sequence"/>
</dbReference>
<evidence type="ECO:0000256" key="2">
    <source>
        <dbReference type="ARBA" id="ARBA00018672"/>
    </source>
</evidence>